<dbReference type="Proteomes" id="UP000538931">
    <property type="component" value="Unassembled WGS sequence"/>
</dbReference>
<dbReference type="Pfam" id="PF10636">
    <property type="entry name" value="hemP"/>
    <property type="match status" value="1"/>
</dbReference>
<proteinExistence type="predicted"/>
<protein>
    <submittedName>
        <fullName evidence="1">Hemin uptake protein HemP</fullName>
    </submittedName>
</protein>
<comment type="caution">
    <text evidence="1">The sequence shown here is derived from an EMBL/GenBank/DDBJ whole genome shotgun (WGS) entry which is preliminary data.</text>
</comment>
<name>A0A7W1X0B9_9GAMM</name>
<dbReference type="Gene3D" id="2.10.70.10">
    <property type="entry name" value="Complement Module, domain 1"/>
    <property type="match status" value="1"/>
</dbReference>
<organism evidence="1 2">
    <name type="scientific">Marinobacterium marinum</name>
    <dbReference type="NCBI Taxonomy" id="2756129"/>
    <lineage>
        <taxon>Bacteria</taxon>
        <taxon>Pseudomonadati</taxon>
        <taxon>Pseudomonadota</taxon>
        <taxon>Gammaproteobacteria</taxon>
        <taxon>Oceanospirillales</taxon>
        <taxon>Oceanospirillaceae</taxon>
        <taxon>Marinobacterium</taxon>
    </lineage>
</organism>
<accession>A0A7W1X0B9</accession>
<evidence type="ECO:0000313" key="2">
    <source>
        <dbReference type="Proteomes" id="UP000538931"/>
    </source>
</evidence>
<gene>
    <name evidence="1" type="ORF">H1S06_13830</name>
</gene>
<dbReference type="EMBL" id="JACEMT010000053">
    <property type="protein sequence ID" value="MBA4503434.1"/>
    <property type="molecule type" value="Genomic_DNA"/>
</dbReference>
<evidence type="ECO:0000313" key="1">
    <source>
        <dbReference type="EMBL" id="MBA4503434.1"/>
    </source>
</evidence>
<sequence length="53" mass="6108">MPNKTEMHNDDARNAPWIRSDELVPGPSGLVILHNDEPYRLRITRKGKLILTK</sequence>
<dbReference type="InterPro" id="IPR019600">
    <property type="entry name" value="Hemin_uptake_protein_HemP"/>
</dbReference>
<dbReference type="RefSeq" id="WP_181741225.1">
    <property type="nucleotide sequence ID" value="NZ_JACEMT010000053.1"/>
</dbReference>
<keyword evidence="2" id="KW-1185">Reference proteome</keyword>
<dbReference type="AlphaFoldDB" id="A0A7W1X0B9"/>
<reference evidence="1 2" key="1">
    <citation type="submission" date="2020-07" db="EMBL/GenBank/DDBJ databases">
        <title>Bacterium isolated from marien macroalgae.</title>
        <authorList>
            <person name="Zhu K."/>
            <person name="Lu D."/>
            <person name="Du Z."/>
        </authorList>
    </citation>
    <scope>NUCLEOTIDE SEQUENCE [LARGE SCALE GENOMIC DNA]</scope>
    <source>
        <strain evidence="1 2">3-1745</strain>
    </source>
</reference>